<dbReference type="PANTHER" id="PTHR31696:SF71">
    <property type="entry name" value="PROTEIN MIZU-KUSSEI 1"/>
    <property type="match status" value="1"/>
</dbReference>
<protein>
    <submittedName>
        <fullName evidence="2">Protein MIZU-KUSSEI 1</fullName>
    </submittedName>
</protein>
<name>A0A6I9QHH5_ELAGV</name>
<keyword evidence="1" id="KW-1185">Reference proteome</keyword>
<dbReference type="NCBIfam" id="TIGR01570">
    <property type="entry name" value="A_thal_3588"/>
    <property type="match status" value="1"/>
</dbReference>
<dbReference type="PANTHER" id="PTHR31696">
    <property type="entry name" value="PROTEIN MIZU-KUSSEI 1"/>
    <property type="match status" value="1"/>
</dbReference>
<dbReference type="Proteomes" id="UP000504607">
    <property type="component" value="Unplaced"/>
</dbReference>
<dbReference type="InParanoid" id="A0A6I9QHH5"/>
<accession>A0A6I9QHH5</accession>
<evidence type="ECO:0000313" key="2">
    <source>
        <dbReference type="RefSeq" id="XP_010909343.1"/>
    </source>
</evidence>
<gene>
    <name evidence="2" type="primary">LOC105035475</name>
</gene>
<reference evidence="2" key="1">
    <citation type="submission" date="2025-08" db="UniProtKB">
        <authorList>
            <consortium name="RefSeq"/>
        </authorList>
    </citation>
    <scope>IDENTIFICATION</scope>
</reference>
<dbReference type="GO" id="GO:0010274">
    <property type="term" value="P:hydrotropism"/>
    <property type="evidence" value="ECO:0007669"/>
    <property type="project" value="InterPro"/>
</dbReference>
<dbReference type="GeneID" id="105035475"/>
<dbReference type="InterPro" id="IPR006460">
    <property type="entry name" value="MIZ1-like_pln"/>
</dbReference>
<evidence type="ECO:0000313" key="1">
    <source>
        <dbReference type="Proteomes" id="UP000504607"/>
    </source>
</evidence>
<dbReference type="AlphaFoldDB" id="A0A6I9QHH5"/>
<sequence>MTTGSTDAANIMDLSFSSCDERDEFLSPLHLPLLRRRGAKTFTITMFTASIFRSIFPTLRNFLTPTCHWPVVPAVAPLKPMPSARKKVIGTFFGLKRGRVSFAVQMDPRSEPVLLLELATPMHQLVKEMATGMVRILLECDRIAKTNTADASKKKRKSSPPRSLWEEPLWSMYCNGHQRGYAVSRRCNGVDLHVLKAVQAVSVGAGVLPPPPVAPPIPPPHHLEMGKEKCKNDGILCGGGGGGANCEVMYLRSKFERVVGSVDSEAFYMISPDGCGRGGSNFKYDGPELSIFLLRM</sequence>
<dbReference type="KEGG" id="egu:105035475"/>
<organism evidence="1 2">
    <name type="scientific">Elaeis guineensis var. tenera</name>
    <name type="common">Oil palm</name>
    <dbReference type="NCBI Taxonomy" id="51953"/>
    <lineage>
        <taxon>Eukaryota</taxon>
        <taxon>Viridiplantae</taxon>
        <taxon>Streptophyta</taxon>
        <taxon>Embryophyta</taxon>
        <taxon>Tracheophyta</taxon>
        <taxon>Spermatophyta</taxon>
        <taxon>Magnoliopsida</taxon>
        <taxon>Liliopsida</taxon>
        <taxon>Arecaceae</taxon>
        <taxon>Arecoideae</taxon>
        <taxon>Cocoseae</taxon>
        <taxon>Elaeidinae</taxon>
        <taxon>Elaeis</taxon>
    </lineage>
</organism>
<dbReference type="RefSeq" id="XP_010909343.1">
    <property type="nucleotide sequence ID" value="XM_010911041.3"/>
</dbReference>
<dbReference type="OrthoDB" id="1859415at2759"/>
<dbReference type="Pfam" id="PF04759">
    <property type="entry name" value="DUF617"/>
    <property type="match status" value="1"/>
</dbReference>
<proteinExistence type="predicted"/>